<dbReference type="AlphaFoldDB" id="A0A1D2M6V2"/>
<protein>
    <submittedName>
        <fullName evidence="1">Uncharacterized protein</fullName>
    </submittedName>
</protein>
<dbReference type="Proteomes" id="UP000094527">
    <property type="component" value="Unassembled WGS sequence"/>
</dbReference>
<sequence length="140" mass="15525">MSAGQLVMEAESVQIIQQYQEFSTLSILVPVTQQVLSIAKWRNDTGNNRNRITAAFLKSKYNSMTFADCKFLDRSKGCSTPTTVYRSTGTVPNESIGLPWVIYHGTLESQTCVLYLSSPSPELVIFKCIDATNTSVLCQT</sequence>
<gene>
    <name evidence="1" type="ORF">Ocin01_17969</name>
</gene>
<name>A0A1D2M6V2_ORCCI</name>
<comment type="caution">
    <text evidence="1">The sequence shown here is derived from an EMBL/GenBank/DDBJ whole genome shotgun (WGS) entry which is preliminary data.</text>
</comment>
<dbReference type="EMBL" id="LJIJ01003285">
    <property type="protein sequence ID" value="ODM88710.1"/>
    <property type="molecule type" value="Genomic_DNA"/>
</dbReference>
<evidence type="ECO:0000313" key="1">
    <source>
        <dbReference type="EMBL" id="ODM88710.1"/>
    </source>
</evidence>
<proteinExistence type="predicted"/>
<organism evidence="1 2">
    <name type="scientific">Orchesella cincta</name>
    <name type="common">Springtail</name>
    <name type="synonym">Podura cincta</name>
    <dbReference type="NCBI Taxonomy" id="48709"/>
    <lineage>
        <taxon>Eukaryota</taxon>
        <taxon>Metazoa</taxon>
        <taxon>Ecdysozoa</taxon>
        <taxon>Arthropoda</taxon>
        <taxon>Hexapoda</taxon>
        <taxon>Collembola</taxon>
        <taxon>Entomobryomorpha</taxon>
        <taxon>Entomobryoidea</taxon>
        <taxon>Orchesellidae</taxon>
        <taxon>Orchesellinae</taxon>
        <taxon>Orchesella</taxon>
    </lineage>
</organism>
<evidence type="ECO:0000313" key="2">
    <source>
        <dbReference type="Proteomes" id="UP000094527"/>
    </source>
</evidence>
<accession>A0A1D2M6V2</accession>
<keyword evidence="2" id="KW-1185">Reference proteome</keyword>
<reference evidence="1 2" key="1">
    <citation type="journal article" date="2016" name="Genome Biol. Evol.">
        <title>Gene Family Evolution Reflects Adaptation to Soil Environmental Stressors in the Genome of the Collembolan Orchesella cincta.</title>
        <authorList>
            <person name="Faddeeva-Vakhrusheva A."/>
            <person name="Derks M.F."/>
            <person name="Anvar S.Y."/>
            <person name="Agamennone V."/>
            <person name="Suring W."/>
            <person name="Smit S."/>
            <person name="van Straalen N.M."/>
            <person name="Roelofs D."/>
        </authorList>
    </citation>
    <scope>NUCLEOTIDE SEQUENCE [LARGE SCALE GENOMIC DNA]</scope>
    <source>
        <tissue evidence="1">Mixed pool</tissue>
    </source>
</reference>